<gene>
    <name evidence="13" type="primary">pilC</name>
    <name evidence="12" type="ORF">Lcin_0253</name>
    <name evidence="13" type="ORF">NCTC12438_01695</name>
</gene>
<evidence type="ECO:0000313" key="14">
    <source>
        <dbReference type="Proteomes" id="UP000054854"/>
    </source>
</evidence>
<dbReference type="OrthoDB" id="9805682at2"/>
<evidence type="ECO:0000256" key="10">
    <source>
        <dbReference type="SAM" id="Phobius"/>
    </source>
</evidence>
<dbReference type="GO" id="GO:0005886">
    <property type="term" value="C:plasma membrane"/>
    <property type="evidence" value="ECO:0007669"/>
    <property type="project" value="UniProtKB-SubCell"/>
</dbReference>
<reference evidence="13 15" key="2">
    <citation type="submission" date="2018-06" db="EMBL/GenBank/DDBJ databases">
        <authorList>
            <consortium name="Pathogen Informatics"/>
            <person name="Doyle S."/>
        </authorList>
    </citation>
    <scope>NUCLEOTIDE SEQUENCE [LARGE SCALE GENOMIC DNA]</scope>
    <source>
        <strain evidence="13 15">NCTC12438</strain>
    </source>
</reference>
<evidence type="ECO:0000256" key="4">
    <source>
        <dbReference type="ARBA" id="ARBA00022475"/>
    </source>
</evidence>
<dbReference type="PRINTS" id="PR00812">
    <property type="entry name" value="BCTERIALGSPF"/>
</dbReference>
<feature type="transmembrane region" description="Helical" evidence="10">
    <location>
        <begin position="380"/>
        <end position="400"/>
    </location>
</feature>
<dbReference type="InterPro" id="IPR001992">
    <property type="entry name" value="T2SS_GspF/T4SS_PilC_CS"/>
</dbReference>
<evidence type="ECO:0000313" key="15">
    <source>
        <dbReference type="Proteomes" id="UP000255316"/>
    </source>
</evidence>
<evidence type="ECO:0000256" key="8">
    <source>
        <dbReference type="ARBA" id="ARBA00023136"/>
    </source>
</evidence>
<evidence type="ECO:0000256" key="3">
    <source>
        <dbReference type="ARBA" id="ARBA00022448"/>
    </source>
</evidence>
<evidence type="ECO:0000256" key="2">
    <source>
        <dbReference type="ARBA" id="ARBA00005745"/>
    </source>
</evidence>
<dbReference type="EMBL" id="LNXX01000005">
    <property type="protein sequence ID" value="KTC93215.1"/>
    <property type="molecule type" value="Genomic_DNA"/>
</dbReference>
<accession>A0A378ISX8</accession>
<keyword evidence="8 10" id="KW-0472">Membrane</keyword>
<dbReference type="Proteomes" id="UP000255316">
    <property type="component" value="Unassembled WGS sequence"/>
</dbReference>
<dbReference type="EMBL" id="UGNX01000001">
    <property type="protein sequence ID" value="STX35084.1"/>
    <property type="molecule type" value="Genomic_DNA"/>
</dbReference>
<keyword evidence="6 9" id="KW-0812">Transmembrane</keyword>
<evidence type="ECO:0000259" key="11">
    <source>
        <dbReference type="Pfam" id="PF00482"/>
    </source>
</evidence>
<dbReference type="Proteomes" id="UP000054854">
    <property type="component" value="Unassembled WGS sequence"/>
</dbReference>
<evidence type="ECO:0000256" key="7">
    <source>
        <dbReference type="ARBA" id="ARBA00022989"/>
    </source>
</evidence>
<dbReference type="InterPro" id="IPR042094">
    <property type="entry name" value="T2SS_GspF_sf"/>
</dbReference>
<dbReference type="RefSeq" id="WP_058463499.1">
    <property type="nucleotide sequence ID" value="NZ_CAAAHQ010000001.1"/>
</dbReference>
<feature type="transmembrane region" description="Helical" evidence="10">
    <location>
        <begin position="226"/>
        <end position="245"/>
    </location>
</feature>
<keyword evidence="7 10" id="KW-1133">Transmembrane helix</keyword>
<name>A0A378ISX8_9GAMM</name>
<evidence type="ECO:0000256" key="6">
    <source>
        <dbReference type="ARBA" id="ARBA00022692"/>
    </source>
</evidence>
<dbReference type="GO" id="GO:0015628">
    <property type="term" value="P:protein secretion by the type II secretion system"/>
    <property type="evidence" value="ECO:0007669"/>
    <property type="project" value="TreeGrafter"/>
</dbReference>
<organism evidence="13 15">
    <name type="scientific">Legionella cincinnatiensis</name>
    <dbReference type="NCBI Taxonomy" id="28085"/>
    <lineage>
        <taxon>Bacteria</taxon>
        <taxon>Pseudomonadati</taxon>
        <taxon>Pseudomonadota</taxon>
        <taxon>Gammaproteobacteria</taxon>
        <taxon>Legionellales</taxon>
        <taxon>Legionellaceae</taxon>
        <taxon>Legionella</taxon>
    </lineage>
</organism>
<keyword evidence="3 9" id="KW-0813">Transport</keyword>
<dbReference type="InterPro" id="IPR003004">
    <property type="entry name" value="GspF/PilC"/>
</dbReference>
<proteinExistence type="inferred from homology"/>
<feature type="domain" description="Type II secretion system protein GspF" evidence="11">
    <location>
        <begin position="72"/>
        <end position="196"/>
    </location>
</feature>
<evidence type="ECO:0000256" key="5">
    <source>
        <dbReference type="ARBA" id="ARBA00022519"/>
    </source>
</evidence>
<dbReference type="PANTHER" id="PTHR30012:SF7">
    <property type="entry name" value="PROTEIN TRANSPORT PROTEIN HOFC HOMOLOG"/>
    <property type="match status" value="1"/>
</dbReference>
<dbReference type="PANTHER" id="PTHR30012">
    <property type="entry name" value="GENERAL SECRETION PATHWAY PROTEIN"/>
    <property type="match status" value="1"/>
</dbReference>
<evidence type="ECO:0000256" key="9">
    <source>
        <dbReference type="RuleBase" id="RU003923"/>
    </source>
</evidence>
<dbReference type="Gene3D" id="1.20.81.30">
    <property type="entry name" value="Type II secretion system (T2SS), domain F"/>
    <property type="match status" value="2"/>
</dbReference>
<dbReference type="FunFam" id="1.20.81.30:FF:000001">
    <property type="entry name" value="Type II secretion system protein F"/>
    <property type="match status" value="2"/>
</dbReference>
<evidence type="ECO:0000313" key="12">
    <source>
        <dbReference type="EMBL" id="KTC93215.1"/>
    </source>
</evidence>
<comment type="similarity">
    <text evidence="2 9">Belongs to the GSP F family.</text>
</comment>
<keyword evidence="5" id="KW-0997">Cell inner membrane</keyword>
<keyword evidence="14" id="KW-1185">Reference proteome</keyword>
<reference evidence="12 14" key="1">
    <citation type="submission" date="2015-11" db="EMBL/GenBank/DDBJ databases">
        <title>Genomic analysis of 38 Legionella species identifies large and diverse effector repertoires.</title>
        <authorList>
            <person name="Burstein D."/>
            <person name="Amaro F."/>
            <person name="Zusman T."/>
            <person name="Lifshitz Z."/>
            <person name="Cohen O."/>
            <person name="Gilbert J.A."/>
            <person name="Pupko T."/>
            <person name="Shuman H.A."/>
            <person name="Segal G."/>
        </authorList>
    </citation>
    <scope>NUCLEOTIDE SEQUENCE [LARGE SCALE GENOMIC DNA]</scope>
    <source>
        <strain evidence="12 14">CDC#72-OH-14</strain>
    </source>
</reference>
<dbReference type="STRING" id="28085.Lcin_0253"/>
<evidence type="ECO:0000256" key="1">
    <source>
        <dbReference type="ARBA" id="ARBA00004429"/>
    </source>
</evidence>
<dbReference type="PROSITE" id="PS00874">
    <property type="entry name" value="T2SP_F"/>
    <property type="match status" value="1"/>
</dbReference>
<dbReference type="InterPro" id="IPR018076">
    <property type="entry name" value="T2SS_GspF_dom"/>
</dbReference>
<keyword evidence="4" id="KW-1003">Cell membrane</keyword>
<sequence>MKKNANTTLTFHYIGINKASQKINGDIEARSLALAKVELRRQEIIISKIVKKRGPFFKRKSRKVKSSDIAVFSRQLATMIESGIPLVHSFDIVAKGQTNNKRLKELIEHIKHDVETGLTLSESLKKHPAHFNDLFCNIVDAGEKSGSLDIMLNKIATYKEKIETIKKKIKKALTYPIAVIVIALMVTSGLLIFVVPQFEALFKSFGADLPMMTKAVVNLSNFFQSYWYLIFGSLIGAVYAFIYAIKHSPQFAQNVDRTLLKIPIIGSIIEKAAIARFARTLSITFAAGLPLVEALKSVAGATGNIIFSNATNKIREEVSTGQQMNTAMENTQLFPNMVVQMVAIGEESGALERMLSKVADFYEEDVDNSVDSLSSLLEPIIMTILGVLVGGLVVSMYLPIFKLGAAI</sequence>
<dbReference type="Pfam" id="PF00482">
    <property type="entry name" value="T2SSF"/>
    <property type="match status" value="2"/>
</dbReference>
<feature type="domain" description="Type II secretion system protein GspF" evidence="11">
    <location>
        <begin position="277"/>
        <end position="399"/>
    </location>
</feature>
<dbReference type="AlphaFoldDB" id="A0A378ISX8"/>
<feature type="transmembrane region" description="Helical" evidence="10">
    <location>
        <begin position="173"/>
        <end position="195"/>
    </location>
</feature>
<evidence type="ECO:0000313" key="13">
    <source>
        <dbReference type="EMBL" id="STX35084.1"/>
    </source>
</evidence>
<comment type="subcellular location">
    <subcellularLocation>
        <location evidence="1 9">Cell inner membrane</location>
        <topology evidence="1 9">Multi-pass membrane protein</topology>
    </subcellularLocation>
</comment>
<protein>
    <submittedName>
        <fullName evidence="13">Pilus assembly protein PilC</fullName>
    </submittedName>
</protein>